<protein>
    <recommendedName>
        <fullName evidence="5">FG-GAP repeat protein</fullName>
    </recommendedName>
</protein>
<keyword evidence="2" id="KW-0812">Transmembrane</keyword>
<organism evidence="3 4">
    <name type="scientific">Chloropicon roscoffensis</name>
    <dbReference type="NCBI Taxonomy" id="1461544"/>
    <lineage>
        <taxon>Eukaryota</taxon>
        <taxon>Viridiplantae</taxon>
        <taxon>Chlorophyta</taxon>
        <taxon>Chloropicophyceae</taxon>
        <taxon>Chloropicales</taxon>
        <taxon>Chloropicaceae</taxon>
        <taxon>Chloropicon</taxon>
    </lineage>
</organism>
<reference evidence="3 4" key="1">
    <citation type="submission" date="2024-03" db="EMBL/GenBank/DDBJ databases">
        <title>Complete genome sequence of the green alga Chloropicon roscoffensis RCC1871.</title>
        <authorList>
            <person name="Lemieux C."/>
            <person name="Pombert J.-F."/>
            <person name="Otis C."/>
            <person name="Turmel M."/>
        </authorList>
    </citation>
    <scope>NUCLEOTIDE SEQUENCE [LARGE SCALE GENOMIC DNA]</scope>
    <source>
        <strain evidence="3 4">RCC1871</strain>
    </source>
</reference>
<evidence type="ECO:0008006" key="5">
    <source>
        <dbReference type="Google" id="ProtNLM"/>
    </source>
</evidence>
<dbReference type="InterPro" id="IPR028994">
    <property type="entry name" value="Integrin_alpha_N"/>
</dbReference>
<dbReference type="AlphaFoldDB" id="A0AAX4P234"/>
<evidence type="ECO:0000256" key="2">
    <source>
        <dbReference type="SAM" id="Phobius"/>
    </source>
</evidence>
<accession>A0AAX4P234</accession>
<dbReference type="Gene3D" id="2.130.10.130">
    <property type="entry name" value="Integrin alpha, N-terminal"/>
    <property type="match status" value="1"/>
</dbReference>
<gene>
    <name evidence="3" type="ORF">HKI87_02g17170</name>
</gene>
<feature type="region of interest" description="Disordered" evidence="1">
    <location>
        <begin position="158"/>
        <end position="181"/>
    </location>
</feature>
<keyword evidence="2" id="KW-1133">Transmembrane helix</keyword>
<sequence>MRPGSPSVATAGLSAGLVTKPIGHGNVYGGKLPDLFVVNSKESTHPGLYLYRYVSAEKSGAPRFRRGPQLTHPFRGLLPPAGHVVEHEGVIYGFWTVESNIVARTRYDAKAQGFVERREIHVMGLPRPPTSVLFLPDEGQSGDLVFEVPDRQFPGVAKSINEQNDRYRRPPYNPRDGLDDNVPRDASGMWRVKAVYSSLYSVRVNQFTSSRASHSARRITPTDHDAEYGYSGISALVTREKEGKRRSLVVGSVYGGLYVFHGHHGSSSFSVRPRQPLRSAVRSEVESRALRHPIPLPSPLAYPSKRGYTNLLVGGEGALQFYRFLGFSRDTSMPLYSAARPVLESEALLYGGSHPVLTSADWDGDGRTDLVAGNAEGRVLFFKNVGTDQKPEFLAGIPVRACLTEVKAKGSKKGVHPSLLREVRAEAGYRAINGPAESSYGYAAPAVVDWNGDGIADLVMTDALGRHFVILGAGAGGGGPPILQPATVLYCNDREVQGPWRVKPAVGVHLGRIMYVAVDQENHLHAYWKMDAQNLRDAGKLKMTDGKPIGTHYLLGSAVGRIDINLADFDADGTLDLVLAAPAHASVPREYGGLPQSLGLPGGAVLFLRGKKSGSRAPAFHPPEIVHHNGNPLFIGREDGSVAVTTLGNSTGPHLLVGEEGGRIVFYDRMHLSCRTYNRFPVPGESEDGATAAAKVAMTARQIEAYLRPEFDFRTHRDLDVSLVQELLVEGAGQGGGGSPADPYEGLDLEGDTVGGGGGTLLDPLGFLVQRLAVLGVLALAGWGLRAALARFGRKDRDRKL</sequence>
<dbReference type="EMBL" id="CP151502">
    <property type="protein sequence ID" value="WZN60188.1"/>
    <property type="molecule type" value="Genomic_DNA"/>
</dbReference>
<name>A0AAX4P234_9CHLO</name>
<evidence type="ECO:0000313" key="4">
    <source>
        <dbReference type="Proteomes" id="UP001472866"/>
    </source>
</evidence>
<keyword evidence="2" id="KW-0472">Membrane</keyword>
<evidence type="ECO:0000313" key="3">
    <source>
        <dbReference type="EMBL" id="WZN60188.1"/>
    </source>
</evidence>
<feature type="transmembrane region" description="Helical" evidence="2">
    <location>
        <begin position="772"/>
        <end position="792"/>
    </location>
</feature>
<dbReference type="Proteomes" id="UP001472866">
    <property type="component" value="Chromosome 02"/>
</dbReference>
<proteinExistence type="predicted"/>
<keyword evidence="4" id="KW-1185">Reference proteome</keyword>
<evidence type="ECO:0000256" key="1">
    <source>
        <dbReference type="SAM" id="MobiDB-lite"/>
    </source>
</evidence>
<dbReference type="SUPFAM" id="SSF69318">
    <property type="entry name" value="Integrin alpha N-terminal domain"/>
    <property type="match status" value="1"/>
</dbReference>